<feature type="region of interest" description="Disordered" evidence="1">
    <location>
        <begin position="21"/>
        <end position="53"/>
    </location>
</feature>
<protein>
    <submittedName>
        <fullName evidence="2">Uncharacterized protein</fullName>
    </submittedName>
</protein>
<evidence type="ECO:0000256" key="1">
    <source>
        <dbReference type="SAM" id="MobiDB-lite"/>
    </source>
</evidence>
<dbReference type="EMBL" id="CANHGI010000005">
    <property type="protein sequence ID" value="CAI5450438.1"/>
    <property type="molecule type" value="Genomic_DNA"/>
</dbReference>
<dbReference type="Proteomes" id="UP001152747">
    <property type="component" value="Unassembled WGS sequence"/>
</dbReference>
<accession>A0A9P1IQX0</accession>
<dbReference type="AlphaFoldDB" id="A0A9P1IQX0"/>
<sequence length="140" mass="15470">MVLIMFLEYVEDPDVDEADEEELVTNSGFESSTTPVSTTQSSSTSSSTTTKASLTLQRVCPDSSWTLFDRRTYGWCVLVLATEVTIGDYPNWPKILILLPRGAPRTWKTICCGIVSNHVDNREDLAESGSNQQSPSMSNL</sequence>
<name>A0A9P1IQX0_9PELO</name>
<keyword evidence="3" id="KW-1185">Reference proteome</keyword>
<evidence type="ECO:0000313" key="2">
    <source>
        <dbReference type="EMBL" id="CAI5450438.1"/>
    </source>
</evidence>
<proteinExistence type="predicted"/>
<reference evidence="2" key="1">
    <citation type="submission" date="2022-11" db="EMBL/GenBank/DDBJ databases">
        <authorList>
            <person name="Kikuchi T."/>
        </authorList>
    </citation>
    <scope>NUCLEOTIDE SEQUENCE</scope>
    <source>
        <strain evidence="2">PS1010</strain>
    </source>
</reference>
<feature type="compositionally biased region" description="Low complexity" evidence="1">
    <location>
        <begin position="31"/>
        <end position="53"/>
    </location>
</feature>
<comment type="caution">
    <text evidence="2">The sequence shown here is derived from an EMBL/GenBank/DDBJ whole genome shotgun (WGS) entry which is preliminary data.</text>
</comment>
<gene>
    <name evidence="2" type="ORF">CAMP_LOCUS13075</name>
</gene>
<evidence type="ECO:0000313" key="3">
    <source>
        <dbReference type="Proteomes" id="UP001152747"/>
    </source>
</evidence>
<organism evidence="2 3">
    <name type="scientific">Caenorhabditis angaria</name>
    <dbReference type="NCBI Taxonomy" id="860376"/>
    <lineage>
        <taxon>Eukaryota</taxon>
        <taxon>Metazoa</taxon>
        <taxon>Ecdysozoa</taxon>
        <taxon>Nematoda</taxon>
        <taxon>Chromadorea</taxon>
        <taxon>Rhabditida</taxon>
        <taxon>Rhabditina</taxon>
        <taxon>Rhabditomorpha</taxon>
        <taxon>Rhabditoidea</taxon>
        <taxon>Rhabditidae</taxon>
        <taxon>Peloderinae</taxon>
        <taxon>Caenorhabditis</taxon>
    </lineage>
</organism>